<dbReference type="SMART" id="SM00849">
    <property type="entry name" value="Lactamase_B"/>
    <property type="match status" value="1"/>
</dbReference>
<sequence length="964" mass="103093">MNRRPLLWFAICWVAGSGLAAALNVSGLWLAGGALAAAAVLLAATGAMSWRLAACCLLAYGLSAGERQWTDARNVTALQDLAAEAERQPEAAFAAEAEGIIVSAVEVDGDLAAFRVKLSAVKLAGDTEPRSLGETVLVRVRLAEQPQQAVAAAWRRGDRVSVAGELELPAAASNIGGFDYRRYLRSQHIHWLLQAQGTGAVRTAPGPQWTAAALLGRIDAARAWLGSRVDALYPAEQAGYMKGLVLGIREDLDPEQFGQFAKLGLTHVLAISGLHVAVFVYALGGLLRLLRLSRENMLMTVFAAVPVYVLLTGGSPSVVRAGLMTMLGLLAARMEKLKDGLHLIAASAVLMLVWNPNYIEDVSFQLSYLVTAGLIIGVPPVRGIMPHGGRAKPLYDLAAVTVVAQLVSFPVSIYYFNQFHLLSLIANFALVPFISFIVMPLGGGALLLGAVWPAGAKLLAGVSVYANELTFLLVDKLAVAESFRTIWATPSAGWIIAWYGVLGAMLLLLRSIANGRGTVEQAADEENETMPLAPTRSDSAPLAAGMLLELGIESPRELRSGARRAARTPTGGTVPDAHLMRRLAATGAAPNAAQGAEFQATGGTVPASFAMRRSADPEAAFSPAAFWLEQHRKRIRRDMLLLLTLGLAAAILLIYAYHPDMLDRSAQVSVLDVGQGDSIYVKTASGRHILIDGGGALSFRKAGEEWRERSDPFEVGADVVAPLLMKRGVHELDLLVVTHLDTDHIKGLLAVMDAVPIKRILWNGTVKDSDEAKELLSKAASRGIPLYAARTGQSWKPDEQTELFVLWPEAAASESDPETAGSGRAEVPELEEQNGHSVALLLRLYGRSFLLPGDIGFAEEEQIGERLRRTDGQQSAVRAIAKEGIDVLKLAHHGSKYSTSEDWLALWRPGSAVASASATNVYGHPSPAVLDRLADAGTAVWRTDKDGEVQFRVSGKGLFIRTAK</sequence>
<dbReference type="InterPro" id="IPR025405">
    <property type="entry name" value="DUF4131"/>
</dbReference>
<keyword evidence="2" id="KW-1003">Cell membrane</keyword>
<keyword evidence="13" id="KW-1185">Reference proteome</keyword>
<comment type="function">
    <text evidence="7">Counteracts the endogenous Pycsar antiviral defense system. Phosphodiesterase that enables metal-dependent hydrolysis of host cyclic nucleotide Pycsar defense signals such as cCMP and cUMP.</text>
</comment>
<evidence type="ECO:0000313" key="13">
    <source>
        <dbReference type="Proteomes" id="UP001597493"/>
    </source>
</evidence>
<feature type="domain" description="Metallo-beta-lactamase" evidence="11">
    <location>
        <begin position="675"/>
        <end position="892"/>
    </location>
</feature>
<dbReference type="RefSeq" id="WP_379275178.1">
    <property type="nucleotide sequence ID" value="NZ_JBHUGT010000012.1"/>
</dbReference>
<organism evidence="12 13">
    <name type="scientific">Paenibacillus thailandensis</name>
    <dbReference type="NCBI Taxonomy" id="393250"/>
    <lineage>
        <taxon>Bacteria</taxon>
        <taxon>Bacillati</taxon>
        <taxon>Bacillota</taxon>
        <taxon>Bacilli</taxon>
        <taxon>Bacillales</taxon>
        <taxon>Paenibacillaceae</taxon>
        <taxon>Paenibacillus</taxon>
    </lineage>
</organism>
<evidence type="ECO:0000256" key="10">
    <source>
        <dbReference type="SAM" id="Phobius"/>
    </source>
</evidence>
<gene>
    <name evidence="12" type="ORF">ACFSW5_15650</name>
</gene>
<dbReference type="NCBIfam" id="TIGR00360">
    <property type="entry name" value="ComEC_N-term"/>
    <property type="match status" value="1"/>
</dbReference>
<evidence type="ECO:0000256" key="4">
    <source>
        <dbReference type="ARBA" id="ARBA00022989"/>
    </source>
</evidence>
<feature type="transmembrane region" description="Helical" evidence="10">
    <location>
        <begin position="397"/>
        <end position="415"/>
    </location>
</feature>
<keyword evidence="5 10" id="KW-0472">Membrane</keyword>
<evidence type="ECO:0000256" key="5">
    <source>
        <dbReference type="ARBA" id="ARBA00023136"/>
    </source>
</evidence>
<dbReference type="InterPro" id="IPR001279">
    <property type="entry name" value="Metallo-B-lactamas"/>
</dbReference>
<protein>
    <submittedName>
        <fullName evidence="12">ComEC/Rec2 family competence protein</fullName>
    </submittedName>
</protein>
<dbReference type="SUPFAM" id="SSF56281">
    <property type="entry name" value="Metallo-hydrolase/oxidoreductase"/>
    <property type="match status" value="1"/>
</dbReference>
<evidence type="ECO:0000256" key="1">
    <source>
        <dbReference type="ARBA" id="ARBA00004651"/>
    </source>
</evidence>
<dbReference type="Proteomes" id="UP001597493">
    <property type="component" value="Unassembled WGS sequence"/>
</dbReference>
<dbReference type="PANTHER" id="PTHR30619">
    <property type="entry name" value="DNA INTERNALIZATION/COMPETENCE PROTEIN COMEC/REC2"/>
    <property type="match status" value="1"/>
</dbReference>
<evidence type="ECO:0000256" key="9">
    <source>
        <dbReference type="SAM" id="MobiDB-lite"/>
    </source>
</evidence>
<evidence type="ECO:0000256" key="2">
    <source>
        <dbReference type="ARBA" id="ARBA00022475"/>
    </source>
</evidence>
<dbReference type="Pfam" id="PF03772">
    <property type="entry name" value="Competence"/>
    <property type="match status" value="1"/>
</dbReference>
<reference evidence="13" key="1">
    <citation type="journal article" date="2019" name="Int. J. Syst. Evol. Microbiol.">
        <title>The Global Catalogue of Microorganisms (GCM) 10K type strain sequencing project: providing services to taxonomists for standard genome sequencing and annotation.</title>
        <authorList>
            <consortium name="The Broad Institute Genomics Platform"/>
            <consortium name="The Broad Institute Genome Sequencing Center for Infectious Disease"/>
            <person name="Wu L."/>
            <person name="Ma J."/>
        </authorList>
    </citation>
    <scope>NUCLEOTIDE SEQUENCE [LARGE SCALE GENOMIC DNA]</scope>
    <source>
        <strain evidence="13">TISTR 1827</strain>
    </source>
</reference>
<feature type="region of interest" description="Disordered" evidence="9">
    <location>
        <begin position="812"/>
        <end position="831"/>
    </location>
</feature>
<feature type="transmembrane region" description="Helical" evidence="10">
    <location>
        <begin position="268"/>
        <end position="290"/>
    </location>
</feature>
<accession>A0ABW5R1F5</accession>
<feature type="transmembrane region" description="Helical" evidence="10">
    <location>
        <begin position="340"/>
        <end position="359"/>
    </location>
</feature>
<name>A0ABW5R1F5_9BACL</name>
<keyword evidence="4 10" id="KW-1133">Transmembrane helix</keyword>
<comment type="caution">
    <text evidence="12">The sequence shown here is derived from an EMBL/GenBank/DDBJ whole genome shotgun (WGS) entry which is preliminary data.</text>
</comment>
<evidence type="ECO:0000313" key="12">
    <source>
        <dbReference type="EMBL" id="MFD2661688.1"/>
    </source>
</evidence>
<dbReference type="InterPro" id="IPR052159">
    <property type="entry name" value="Competence_DNA_uptake"/>
</dbReference>
<evidence type="ECO:0000256" key="6">
    <source>
        <dbReference type="ARBA" id="ARBA00034221"/>
    </source>
</evidence>
<dbReference type="Pfam" id="PF00753">
    <property type="entry name" value="Lactamase_B"/>
    <property type="match status" value="1"/>
</dbReference>
<dbReference type="InterPro" id="IPR035681">
    <property type="entry name" value="ComA-like_MBL"/>
</dbReference>
<comment type="subcellular location">
    <subcellularLocation>
        <location evidence="1">Cell membrane</location>
        <topology evidence="1">Multi-pass membrane protein</topology>
    </subcellularLocation>
</comment>
<evidence type="ECO:0000259" key="11">
    <source>
        <dbReference type="SMART" id="SM00849"/>
    </source>
</evidence>
<feature type="transmembrane region" description="Helical" evidence="10">
    <location>
        <begin position="486"/>
        <end position="509"/>
    </location>
</feature>
<dbReference type="InterPro" id="IPR036866">
    <property type="entry name" value="RibonucZ/Hydroxyglut_hydro"/>
</dbReference>
<comment type="catalytic activity">
    <reaction evidence="6">
        <text>3',5'-cyclic CMP + H2O = CMP + H(+)</text>
        <dbReference type="Rhea" id="RHEA:72675"/>
        <dbReference type="ChEBI" id="CHEBI:15377"/>
        <dbReference type="ChEBI" id="CHEBI:15378"/>
        <dbReference type="ChEBI" id="CHEBI:58003"/>
        <dbReference type="ChEBI" id="CHEBI:60377"/>
    </reaction>
    <physiologicalReaction direction="left-to-right" evidence="6">
        <dbReference type="Rhea" id="RHEA:72676"/>
    </physiologicalReaction>
</comment>
<dbReference type="Gene3D" id="3.60.15.10">
    <property type="entry name" value="Ribonuclease Z/Hydroxyacylglutathione hydrolase-like"/>
    <property type="match status" value="1"/>
</dbReference>
<evidence type="ECO:0000256" key="8">
    <source>
        <dbReference type="ARBA" id="ARBA00048505"/>
    </source>
</evidence>
<feature type="transmembrane region" description="Helical" evidence="10">
    <location>
        <begin position="639"/>
        <end position="657"/>
    </location>
</feature>
<dbReference type="Pfam" id="PF13567">
    <property type="entry name" value="DUF4131"/>
    <property type="match status" value="1"/>
</dbReference>
<feature type="transmembrane region" description="Helical" evidence="10">
    <location>
        <begin position="296"/>
        <end position="319"/>
    </location>
</feature>
<dbReference type="PANTHER" id="PTHR30619:SF1">
    <property type="entry name" value="RECOMBINATION PROTEIN 2"/>
    <property type="match status" value="1"/>
</dbReference>
<proteinExistence type="predicted"/>
<comment type="catalytic activity">
    <reaction evidence="8">
        <text>3',5'-cyclic UMP + H2O = UMP + H(+)</text>
        <dbReference type="Rhea" id="RHEA:70575"/>
        <dbReference type="ChEBI" id="CHEBI:15377"/>
        <dbReference type="ChEBI" id="CHEBI:15378"/>
        <dbReference type="ChEBI" id="CHEBI:57865"/>
        <dbReference type="ChEBI" id="CHEBI:184387"/>
    </reaction>
    <physiologicalReaction direction="left-to-right" evidence="8">
        <dbReference type="Rhea" id="RHEA:70576"/>
    </physiologicalReaction>
</comment>
<evidence type="ECO:0000256" key="3">
    <source>
        <dbReference type="ARBA" id="ARBA00022692"/>
    </source>
</evidence>
<feature type="transmembrane region" description="Helical" evidence="10">
    <location>
        <begin position="32"/>
        <end position="60"/>
    </location>
</feature>
<evidence type="ECO:0000256" key="7">
    <source>
        <dbReference type="ARBA" id="ARBA00034301"/>
    </source>
</evidence>
<dbReference type="EMBL" id="JBHUMY010000016">
    <property type="protein sequence ID" value="MFD2661688.1"/>
    <property type="molecule type" value="Genomic_DNA"/>
</dbReference>
<keyword evidence="3 10" id="KW-0812">Transmembrane</keyword>
<dbReference type="CDD" id="cd07731">
    <property type="entry name" value="ComA-like_MBL-fold"/>
    <property type="match status" value="1"/>
</dbReference>
<dbReference type="InterPro" id="IPR004477">
    <property type="entry name" value="ComEC_N"/>
</dbReference>